<dbReference type="Proteomes" id="UP001219934">
    <property type="component" value="Unassembled WGS sequence"/>
</dbReference>
<reference evidence="1" key="1">
    <citation type="submission" date="2022-11" db="EMBL/GenBank/DDBJ databases">
        <title>Chromosome-level genome of Pogonophryne albipinna.</title>
        <authorList>
            <person name="Jo E."/>
        </authorList>
    </citation>
    <scope>NUCLEOTIDE SEQUENCE</scope>
    <source>
        <strain evidence="1">SGF0006</strain>
        <tissue evidence="1">Muscle</tissue>
    </source>
</reference>
<protein>
    <submittedName>
        <fullName evidence="1">Uncharacterized protein</fullName>
    </submittedName>
</protein>
<accession>A0AAD6FIZ0</accession>
<gene>
    <name evidence="1" type="ORF">JOQ06_001285</name>
</gene>
<evidence type="ECO:0000313" key="1">
    <source>
        <dbReference type="EMBL" id="KAJ4936698.1"/>
    </source>
</evidence>
<evidence type="ECO:0000313" key="2">
    <source>
        <dbReference type="Proteomes" id="UP001219934"/>
    </source>
</evidence>
<dbReference type="AlphaFoldDB" id="A0AAD6FIZ0"/>
<organism evidence="1 2">
    <name type="scientific">Pogonophryne albipinna</name>
    <dbReference type="NCBI Taxonomy" id="1090488"/>
    <lineage>
        <taxon>Eukaryota</taxon>
        <taxon>Metazoa</taxon>
        <taxon>Chordata</taxon>
        <taxon>Craniata</taxon>
        <taxon>Vertebrata</taxon>
        <taxon>Euteleostomi</taxon>
        <taxon>Actinopterygii</taxon>
        <taxon>Neopterygii</taxon>
        <taxon>Teleostei</taxon>
        <taxon>Neoteleostei</taxon>
        <taxon>Acanthomorphata</taxon>
        <taxon>Eupercaria</taxon>
        <taxon>Perciformes</taxon>
        <taxon>Notothenioidei</taxon>
        <taxon>Pogonophryne</taxon>
    </lineage>
</organism>
<name>A0AAD6FIZ0_9TELE</name>
<proteinExistence type="predicted"/>
<sequence length="118" mass="13039">MLEFITLAEGYCQSVVVLGQEEKSWASVKQPIWRHGVRPIGRRQSTILFNKPPRSPGSLSRNITHEPTALVALVALVLRFAPPRLAANLPSPQVLGDDGAVRMNCLSLKIPDNLIYQI</sequence>
<keyword evidence="2" id="KW-1185">Reference proteome</keyword>
<dbReference type="EMBL" id="JAPTMU010000010">
    <property type="protein sequence ID" value="KAJ4936698.1"/>
    <property type="molecule type" value="Genomic_DNA"/>
</dbReference>
<comment type="caution">
    <text evidence="1">The sequence shown here is derived from an EMBL/GenBank/DDBJ whole genome shotgun (WGS) entry which is preliminary data.</text>
</comment>